<keyword evidence="2" id="KW-1185">Reference proteome</keyword>
<accession>R0LTE4</accession>
<gene>
    <name evidence="1" type="ORF">Anapl_01779</name>
</gene>
<dbReference type="EMBL" id="KB742840">
    <property type="protein sequence ID" value="EOB03688.1"/>
    <property type="molecule type" value="Genomic_DNA"/>
</dbReference>
<reference evidence="2" key="1">
    <citation type="journal article" date="2013" name="Nat. Genet.">
        <title>The duck genome and transcriptome provide insight into an avian influenza virus reservoir species.</title>
        <authorList>
            <person name="Huang Y."/>
            <person name="Li Y."/>
            <person name="Burt D.W."/>
            <person name="Chen H."/>
            <person name="Zhang Y."/>
            <person name="Qian W."/>
            <person name="Kim H."/>
            <person name="Gan S."/>
            <person name="Zhao Y."/>
            <person name="Li J."/>
            <person name="Yi K."/>
            <person name="Feng H."/>
            <person name="Zhu P."/>
            <person name="Li B."/>
            <person name="Liu Q."/>
            <person name="Fairley S."/>
            <person name="Magor K.E."/>
            <person name="Du Z."/>
            <person name="Hu X."/>
            <person name="Goodman L."/>
            <person name="Tafer H."/>
            <person name="Vignal A."/>
            <person name="Lee T."/>
            <person name="Kim K.W."/>
            <person name="Sheng Z."/>
            <person name="An Y."/>
            <person name="Searle S."/>
            <person name="Herrero J."/>
            <person name="Groenen M.A."/>
            <person name="Crooijmans R.P."/>
            <person name="Faraut T."/>
            <person name="Cai Q."/>
            <person name="Webster R.G."/>
            <person name="Aldridge J.R."/>
            <person name="Warren W.C."/>
            <person name="Bartschat S."/>
            <person name="Kehr S."/>
            <person name="Marz M."/>
            <person name="Stadler P.F."/>
            <person name="Smith J."/>
            <person name="Kraus R.H."/>
            <person name="Zhao Y."/>
            <person name="Ren L."/>
            <person name="Fei J."/>
            <person name="Morisson M."/>
            <person name="Kaiser P."/>
            <person name="Griffin D.K."/>
            <person name="Rao M."/>
            <person name="Pitel F."/>
            <person name="Wang J."/>
            <person name="Li N."/>
        </authorList>
    </citation>
    <scope>NUCLEOTIDE SEQUENCE [LARGE SCALE GENOMIC DNA]</scope>
</reference>
<organism evidence="1 2">
    <name type="scientific">Anas platyrhynchos</name>
    <name type="common">Mallard</name>
    <name type="synonym">Anas boschas</name>
    <dbReference type="NCBI Taxonomy" id="8839"/>
    <lineage>
        <taxon>Eukaryota</taxon>
        <taxon>Metazoa</taxon>
        <taxon>Chordata</taxon>
        <taxon>Craniata</taxon>
        <taxon>Vertebrata</taxon>
        <taxon>Euteleostomi</taxon>
        <taxon>Archelosauria</taxon>
        <taxon>Archosauria</taxon>
        <taxon>Dinosauria</taxon>
        <taxon>Saurischia</taxon>
        <taxon>Theropoda</taxon>
        <taxon>Coelurosauria</taxon>
        <taxon>Aves</taxon>
        <taxon>Neognathae</taxon>
        <taxon>Galloanserae</taxon>
        <taxon>Anseriformes</taxon>
        <taxon>Anatidae</taxon>
        <taxon>Anatinae</taxon>
        <taxon>Anas</taxon>
    </lineage>
</organism>
<evidence type="ECO:0000313" key="1">
    <source>
        <dbReference type="EMBL" id="EOB03688.1"/>
    </source>
</evidence>
<dbReference type="AlphaFoldDB" id="R0LTE4"/>
<dbReference type="Proteomes" id="UP000296049">
    <property type="component" value="Unassembled WGS sequence"/>
</dbReference>
<name>R0LTE4_ANAPL</name>
<proteinExistence type="predicted"/>
<evidence type="ECO:0000313" key="2">
    <source>
        <dbReference type="Proteomes" id="UP000296049"/>
    </source>
</evidence>
<protein>
    <submittedName>
        <fullName evidence="1">Uncharacterized protein</fullName>
    </submittedName>
</protein>
<sequence>MDELLTDLKLSDKHKAFSREAKAGGRLRRGGEEATERLSNLQELSAAVPICRVVLGLLHPLRPAFFRLWVRAQRRDPNAFRRLPKQDSVCPDLHSLGSFHPPRSMSLWILEGESEGLFGMARKARLPEKPHGPGLEVEDLFLSAAGCVGFSWAAANNEKSSGERVVYRWSSSTLQPWTSVYHQAVALTMQGAGFKAASPQEFMNWQGESVLEPRCETCGCSVPQPLLGALQLRLRTRQALAITVMRFVISCGTVSCTSTW</sequence>